<name>A0A9D2P679_9FIRM</name>
<gene>
    <name evidence="2" type="ORF">H9756_06720</name>
</gene>
<sequence>MSLINRIPHDFYKLFTSKYTEYYMTFLVAIYDAMEQSYSVLGLTEKECRAVMNEKIAAAAILWDAENYDEEGVFLTRSNMASVCLKHFEDWGWLKQDYDETLNSYVVTFPEYSQMYVELFARLLDESDSQERESVLAIYSYLYTYSVDSEKNNEILRSALNASKRLVRMLVNMQDGMREYFDELSRQKDFKGIQDVLVKEINNSDSRKYAILTTTDSFYRYKEAVKELIVKNLDENEARRRKKERELTGLEQGTPAFVRCERAIGLCDEAADIMFRIERQSDVIERRYNKLIEQKTIFAGRAAARIRYIMQEGADGDDRTAVFVSLLNRSRKKEEILDCLSERVRMSMPHQLMSQESLYRRKSAERDEFVPQAVKPEEQTETDQMDSFVLKPLYTRREIERFRRKNEKDGVFCVTEDTVQNVEDLEKLFFVWQEATETAESSQEIELGDEQENSSGFRYSALKIRNAD</sequence>
<evidence type="ECO:0000313" key="2">
    <source>
        <dbReference type="EMBL" id="HJC43359.1"/>
    </source>
</evidence>
<dbReference type="InterPro" id="IPR043773">
    <property type="entry name" value="JetA"/>
</dbReference>
<accession>A0A9D2P679</accession>
<keyword evidence="1" id="KW-0175">Coiled coil</keyword>
<proteinExistence type="predicted"/>
<reference evidence="2" key="2">
    <citation type="submission" date="2021-04" db="EMBL/GenBank/DDBJ databases">
        <authorList>
            <person name="Gilroy R."/>
        </authorList>
    </citation>
    <scope>NUCLEOTIDE SEQUENCE</scope>
    <source>
        <strain evidence="2">CHK165-2605</strain>
    </source>
</reference>
<dbReference type="AlphaFoldDB" id="A0A9D2P679"/>
<dbReference type="Pfam" id="PF18982">
    <property type="entry name" value="JetA"/>
    <property type="match status" value="1"/>
</dbReference>
<comment type="caution">
    <text evidence="2">The sequence shown here is derived from an EMBL/GenBank/DDBJ whole genome shotgun (WGS) entry which is preliminary data.</text>
</comment>
<protein>
    <submittedName>
        <fullName evidence="2">Uncharacterized protein</fullName>
    </submittedName>
</protein>
<reference evidence="2" key="1">
    <citation type="journal article" date="2021" name="PeerJ">
        <title>Extensive microbial diversity within the chicken gut microbiome revealed by metagenomics and culture.</title>
        <authorList>
            <person name="Gilroy R."/>
            <person name="Ravi A."/>
            <person name="Getino M."/>
            <person name="Pursley I."/>
            <person name="Horton D.L."/>
            <person name="Alikhan N.F."/>
            <person name="Baker D."/>
            <person name="Gharbi K."/>
            <person name="Hall N."/>
            <person name="Watson M."/>
            <person name="Adriaenssens E.M."/>
            <person name="Foster-Nyarko E."/>
            <person name="Jarju S."/>
            <person name="Secka A."/>
            <person name="Antonio M."/>
            <person name="Oren A."/>
            <person name="Chaudhuri R.R."/>
            <person name="La Ragione R."/>
            <person name="Hildebrand F."/>
            <person name="Pallen M.J."/>
        </authorList>
    </citation>
    <scope>NUCLEOTIDE SEQUENCE</scope>
    <source>
        <strain evidence="2">CHK165-2605</strain>
    </source>
</reference>
<organism evidence="2 3">
    <name type="scientific">Candidatus Mediterraneibacter gallistercoris</name>
    <dbReference type="NCBI Taxonomy" id="2838671"/>
    <lineage>
        <taxon>Bacteria</taxon>
        <taxon>Bacillati</taxon>
        <taxon>Bacillota</taxon>
        <taxon>Clostridia</taxon>
        <taxon>Lachnospirales</taxon>
        <taxon>Lachnospiraceae</taxon>
        <taxon>Mediterraneibacter</taxon>
    </lineage>
</organism>
<dbReference type="EMBL" id="DWWI01000146">
    <property type="protein sequence ID" value="HJC43359.1"/>
    <property type="molecule type" value="Genomic_DNA"/>
</dbReference>
<dbReference type="Proteomes" id="UP000823895">
    <property type="component" value="Unassembled WGS sequence"/>
</dbReference>
<evidence type="ECO:0000256" key="1">
    <source>
        <dbReference type="SAM" id="Coils"/>
    </source>
</evidence>
<evidence type="ECO:0000313" key="3">
    <source>
        <dbReference type="Proteomes" id="UP000823895"/>
    </source>
</evidence>
<feature type="coiled-coil region" evidence="1">
    <location>
        <begin position="226"/>
        <end position="253"/>
    </location>
</feature>